<evidence type="ECO:0000256" key="1">
    <source>
        <dbReference type="SAM" id="MobiDB-lite"/>
    </source>
</evidence>
<accession>A0A387BQZ6</accession>
<proteinExistence type="predicted"/>
<evidence type="ECO:0000313" key="3">
    <source>
        <dbReference type="EMBL" id="AYG03416.1"/>
    </source>
</evidence>
<feature type="region of interest" description="Disordered" evidence="1">
    <location>
        <begin position="1"/>
        <end position="25"/>
    </location>
</feature>
<dbReference type="OrthoDB" id="5637990at2"/>
<keyword evidence="3" id="KW-0238">DNA-binding</keyword>
<sequence length="376" mass="42492">MGLFDRWKKNTKPDTVPPAKAPTRAPVAQPVQVEVSFERDEIVPIEKRVAKLSPDRFGLYPHEILLLDYAPKFTTAGQKFQGFWDYSYGVSNVSSILKSLISRGFIAKGSVADTVNQQTAAALKPVLVAHGLPATGTKPTLINRVLTEVPAADLEKTFPQRFYALTDTGRAALDASPFIPYIHKHPTTENLDMFLLSQMVTSNPALPWRDHVWRFLNDRSVQRAREGNWGLYRNVRHSMADFVAEEERWLDAIGLNAEVCFWDTSGVSNGFRPDFLSIYAPYYFPFKDSGEKPAPAIVDRIFKWAGKAKLNDAELRALMERSIEQFSSPFHLFTKPEVIDIVFFLRDENTAALTKVYAAAEQRFRAAYPDIDLTRS</sequence>
<dbReference type="PROSITE" id="PS50800">
    <property type="entry name" value="SAP"/>
    <property type="match status" value="1"/>
</dbReference>
<dbReference type="RefSeq" id="WP_120788948.1">
    <property type="nucleotide sequence ID" value="NZ_CP032624.1"/>
</dbReference>
<evidence type="ECO:0000259" key="2">
    <source>
        <dbReference type="PROSITE" id="PS50800"/>
    </source>
</evidence>
<gene>
    <name evidence="3" type="ORF">D7I44_07625</name>
</gene>
<reference evidence="3 4" key="1">
    <citation type="submission" date="2018-09" db="EMBL/GenBank/DDBJ databases">
        <title>Genome sequencing of strain 2DFW10M-5.</title>
        <authorList>
            <person name="Heo J."/>
            <person name="Kim S.-J."/>
            <person name="Kwon S.-W."/>
        </authorList>
    </citation>
    <scope>NUCLEOTIDE SEQUENCE [LARGE SCALE GENOMIC DNA]</scope>
    <source>
        <strain evidence="3 4">2DFW10M-5</strain>
    </source>
</reference>
<keyword evidence="4" id="KW-1185">Reference proteome</keyword>
<organism evidence="3 4">
    <name type="scientific">Gryllotalpicola protaetiae</name>
    <dbReference type="NCBI Taxonomy" id="2419771"/>
    <lineage>
        <taxon>Bacteria</taxon>
        <taxon>Bacillati</taxon>
        <taxon>Actinomycetota</taxon>
        <taxon>Actinomycetes</taxon>
        <taxon>Micrococcales</taxon>
        <taxon>Microbacteriaceae</taxon>
        <taxon>Gryllotalpicola</taxon>
    </lineage>
</organism>
<name>A0A387BQZ6_9MICO</name>
<dbReference type="GO" id="GO:0003677">
    <property type="term" value="F:DNA binding"/>
    <property type="evidence" value="ECO:0007669"/>
    <property type="project" value="UniProtKB-KW"/>
</dbReference>
<feature type="compositionally biased region" description="Basic and acidic residues" evidence="1">
    <location>
        <begin position="1"/>
        <end position="12"/>
    </location>
</feature>
<protein>
    <submittedName>
        <fullName evidence="3">DNA-binding protein</fullName>
    </submittedName>
</protein>
<dbReference type="EMBL" id="CP032624">
    <property type="protein sequence ID" value="AYG03416.1"/>
    <property type="molecule type" value="Genomic_DNA"/>
</dbReference>
<feature type="domain" description="SAP" evidence="2">
    <location>
        <begin position="115"/>
        <end position="149"/>
    </location>
</feature>
<evidence type="ECO:0000313" key="4">
    <source>
        <dbReference type="Proteomes" id="UP000275069"/>
    </source>
</evidence>
<dbReference type="InterPro" id="IPR003034">
    <property type="entry name" value="SAP_dom"/>
</dbReference>
<dbReference type="Proteomes" id="UP000275069">
    <property type="component" value="Chromosome"/>
</dbReference>
<dbReference type="KEGG" id="gry:D7I44_07625"/>
<dbReference type="AlphaFoldDB" id="A0A387BQZ6"/>